<dbReference type="GO" id="GO:0005524">
    <property type="term" value="F:ATP binding"/>
    <property type="evidence" value="ECO:0007669"/>
    <property type="project" value="UniProtKB-KW"/>
</dbReference>
<dbReference type="InterPro" id="IPR011009">
    <property type="entry name" value="Kinase-like_dom_sf"/>
</dbReference>
<dbReference type="InParanoid" id="A2DPI4"/>
<keyword evidence="5" id="KW-0067">ATP-binding</keyword>
<protein>
    <submittedName>
        <fullName evidence="8">AGC family protein kinase</fullName>
    </submittedName>
</protein>
<dbReference type="SUPFAM" id="SSF56112">
    <property type="entry name" value="Protein kinase-like (PK-like)"/>
    <property type="match status" value="1"/>
</dbReference>
<name>A2DPI4_TRIV3</name>
<dbReference type="Pfam" id="PF00069">
    <property type="entry name" value="Pkinase"/>
    <property type="match status" value="1"/>
</dbReference>
<dbReference type="FunFam" id="1.10.510.10:FF:001406">
    <property type="entry name" value="CAMK family protein kinase"/>
    <property type="match status" value="1"/>
</dbReference>
<evidence type="ECO:0000256" key="4">
    <source>
        <dbReference type="ARBA" id="ARBA00022777"/>
    </source>
</evidence>
<keyword evidence="1" id="KW-0723">Serine/threonine-protein kinase</keyword>
<dbReference type="RefSeq" id="XP_001329863.1">
    <property type="nucleotide sequence ID" value="XM_001329828.1"/>
</dbReference>
<evidence type="ECO:0000256" key="2">
    <source>
        <dbReference type="ARBA" id="ARBA00022679"/>
    </source>
</evidence>
<dbReference type="STRING" id="5722.A2DPI4"/>
<dbReference type="GO" id="GO:0044773">
    <property type="term" value="P:mitotic DNA damage checkpoint signaling"/>
    <property type="evidence" value="ECO:0000318"/>
    <property type="project" value="GO_Central"/>
</dbReference>
<dbReference type="SMART" id="SM00220">
    <property type="entry name" value="S_TKc"/>
    <property type="match status" value="1"/>
</dbReference>
<evidence type="ECO:0000313" key="9">
    <source>
        <dbReference type="Proteomes" id="UP000001542"/>
    </source>
</evidence>
<keyword evidence="2" id="KW-0808">Transferase</keyword>
<evidence type="ECO:0000256" key="6">
    <source>
        <dbReference type="SAM" id="MobiDB-lite"/>
    </source>
</evidence>
<evidence type="ECO:0000256" key="5">
    <source>
        <dbReference type="ARBA" id="ARBA00022840"/>
    </source>
</evidence>
<sequence length="340" mass="39203">MGSCVSKSGQVAGEDENNEEEEEQYEEDEDEDAFLIKTVPFADFVFQNEPIIHDYEFIKCVSSKSFSSIYLVKNVQTNRYFIAKVYQFSQFIIKDAEENIQPYYRIQNSLDIVSELNHRYIISLVDAFTDEITNTLNIIMPLAALGNLKTLYRKKQCTQSLINLCFLQTAMALSYMHSKNIVHRDVKPENILAISEDLFVLTDFYLAQHVKDDEKVSDITGTIGFLAPEIFNGNEYSPKPADVWAFGVSLYEICFGKLPFNIETNEEYSYLEAFEHVKLCLDTNELEIPTDDKMLSDLLKKILQLSPANRPTFDQIIADPFFDPARPVEKEIEKEDNQYQ</sequence>
<dbReference type="Gene3D" id="1.10.510.10">
    <property type="entry name" value="Transferase(Phosphotransferase) domain 1"/>
    <property type="match status" value="1"/>
</dbReference>
<dbReference type="eggNOG" id="KOG0580">
    <property type="taxonomic scope" value="Eukaryota"/>
</dbReference>
<dbReference type="KEGG" id="tva:4775746"/>
<organism evidence="8 9">
    <name type="scientific">Trichomonas vaginalis (strain ATCC PRA-98 / G3)</name>
    <dbReference type="NCBI Taxonomy" id="412133"/>
    <lineage>
        <taxon>Eukaryota</taxon>
        <taxon>Metamonada</taxon>
        <taxon>Parabasalia</taxon>
        <taxon>Trichomonadida</taxon>
        <taxon>Trichomonadidae</taxon>
        <taxon>Trichomonas</taxon>
    </lineage>
</organism>
<dbReference type="PANTHER" id="PTHR24345">
    <property type="entry name" value="SERINE/THREONINE-PROTEIN KINASE PLK"/>
    <property type="match status" value="1"/>
</dbReference>
<dbReference type="EMBL" id="DS113227">
    <property type="protein sequence ID" value="EAY17728.1"/>
    <property type="molecule type" value="Genomic_DNA"/>
</dbReference>
<dbReference type="InterPro" id="IPR000719">
    <property type="entry name" value="Prot_kinase_dom"/>
</dbReference>
<evidence type="ECO:0000256" key="3">
    <source>
        <dbReference type="ARBA" id="ARBA00022741"/>
    </source>
</evidence>
<dbReference type="SMR" id="A2DPI4"/>
<dbReference type="GO" id="GO:0005634">
    <property type="term" value="C:nucleus"/>
    <property type="evidence" value="ECO:0000318"/>
    <property type="project" value="GO_Central"/>
</dbReference>
<reference evidence="8" key="2">
    <citation type="journal article" date="2007" name="Science">
        <title>Draft genome sequence of the sexually transmitted pathogen Trichomonas vaginalis.</title>
        <authorList>
            <person name="Carlton J.M."/>
            <person name="Hirt R.P."/>
            <person name="Silva J.C."/>
            <person name="Delcher A.L."/>
            <person name="Schatz M."/>
            <person name="Zhao Q."/>
            <person name="Wortman J.R."/>
            <person name="Bidwell S.L."/>
            <person name="Alsmark U.C.M."/>
            <person name="Besteiro S."/>
            <person name="Sicheritz-Ponten T."/>
            <person name="Noel C.J."/>
            <person name="Dacks J.B."/>
            <person name="Foster P.G."/>
            <person name="Simillion C."/>
            <person name="Van de Peer Y."/>
            <person name="Miranda-Saavedra D."/>
            <person name="Barton G.J."/>
            <person name="Westrop G.D."/>
            <person name="Mueller S."/>
            <person name="Dessi D."/>
            <person name="Fiori P.L."/>
            <person name="Ren Q."/>
            <person name="Paulsen I."/>
            <person name="Zhang H."/>
            <person name="Bastida-Corcuera F.D."/>
            <person name="Simoes-Barbosa A."/>
            <person name="Brown M.T."/>
            <person name="Hayes R.D."/>
            <person name="Mukherjee M."/>
            <person name="Okumura C.Y."/>
            <person name="Schneider R."/>
            <person name="Smith A.J."/>
            <person name="Vanacova S."/>
            <person name="Villalvazo M."/>
            <person name="Haas B.J."/>
            <person name="Pertea M."/>
            <person name="Feldblyum T.V."/>
            <person name="Utterback T.R."/>
            <person name="Shu C.L."/>
            <person name="Osoegawa K."/>
            <person name="de Jong P.J."/>
            <person name="Hrdy I."/>
            <person name="Horvathova L."/>
            <person name="Zubacova Z."/>
            <person name="Dolezal P."/>
            <person name="Malik S.B."/>
            <person name="Logsdon J.M. Jr."/>
            <person name="Henze K."/>
            <person name="Gupta A."/>
            <person name="Wang C.C."/>
            <person name="Dunne R.L."/>
            <person name="Upcroft J.A."/>
            <person name="Upcroft P."/>
            <person name="White O."/>
            <person name="Salzberg S.L."/>
            <person name="Tang P."/>
            <person name="Chiu C.-H."/>
            <person name="Lee Y.-S."/>
            <person name="Embley T.M."/>
            <person name="Coombs G.H."/>
            <person name="Mottram J.C."/>
            <person name="Tachezy J."/>
            <person name="Fraser-Liggett C.M."/>
            <person name="Johnson P.J."/>
        </authorList>
    </citation>
    <scope>NUCLEOTIDE SEQUENCE [LARGE SCALE GENOMIC DNA]</scope>
    <source>
        <strain evidence="8">G3</strain>
    </source>
</reference>
<feature type="compositionally biased region" description="Acidic residues" evidence="6">
    <location>
        <begin position="13"/>
        <end position="30"/>
    </location>
</feature>
<keyword evidence="4 8" id="KW-0418">Kinase</keyword>
<dbReference type="VEuPathDB" id="TrichDB:TVAG_170420"/>
<dbReference type="VEuPathDB" id="TrichDB:TVAGG3_0680440"/>
<feature type="domain" description="Protein kinase" evidence="7">
    <location>
        <begin position="55"/>
        <end position="322"/>
    </location>
</feature>
<dbReference type="GO" id="GO:0004674">
    <property type="term" value="F:protein serine/threonine kinase activity"/>
    <property type="evidence" value="ECO:0000318"/>
    <property type="project" value="GO_Central"/>
</dbReference>
<reference evidence="8" key="1">
    <citation type="submission" date="2006-10" db="EMBL/GenBank/DDBJ databases">
        <authorList>
            <person name="Amadeo P."/>
            <person name="Zhao Q."/>
            <person name="Wortman J."/>
            <person name="Fraser-Liggett C."/>
            <person name="Carlton J."/>
        </authorList>
    </citation>
    <scope>NUCLEOTIDE SEQUENCE</scope>
    <source>
        <strain evidence="8">G3</strain>
    </source>
</reference>
<evidence type="ECO:0000259" key="7">
    <source>
        <dbReference type="PROSITE" id="PS50011"/>
    </source>
</evidence>
<evidence type="ECO:0000313" key="8">
    <source>
        <dbReference type="EMBL" id="EAY17728.1"/>
    </source>
</evidence>
<proteinExistence type="predicted"/>
<keyword evidence="9" id="KW-1185">Reference proteome</keyword>
<dbReference type="AlphaFoldDB" id="A2DPI4"/>
<keyword evidence="3" id="KW-0547">Nucleotide-binding</keyword>
<gene>
    <name evidence="8" type="ORF">TVAG_170420</name>
</gene>
<dbReference type="Proteomes" id="UP000001542">
    <property type="component" value="Unassembled WGS sequence"/>
</dbReference>
<dbReference type="PROSITE" id="PS50011">
    <property type="entry name" value="PROTEIN_KINASE_DOM"/>
    <property type="match status" value="1"/>
</dbReference>
<dbReference type="OrthoDB" id="40902at2759"/>
<evidence type="ECO:0000256" key="1">
    <source>
        <dbReference type="ARBA" id="ARBA00022527"/>
    </source>
</evidence>
<accession>A2DPI4</accession>
<feature type="region of interest" description="Disordered" evidence="6">
    <location>
        <begin position="1"/>
        <end position="30"/>
    </location>
</feature>
<dbReference type="GO" id="GO:0005737">
    <property type="term" value="C:cytoplasm"/>
    <property type="evidence" value="ECO:0000318"/>
    <property type="project" value="GO_Central"/>
</dbReference>
<dbReference type="PANTHER" id="PTHR24345:SF0">
    <property type="entry name" value="CELL CYCLE SERINE_THREONINE-PROTEIN KINASE CDC5_MSD2"/>
    <property type="match status" value="1"/>
</dbReference>